<gene>
    <name evidence="2" type="ORF">BpHYR1_022108</name>
</gene>
<dbReference type="AlphaFoldDB" id="A0A3M7SQH9"/>
<feature type="region of interest" description="Disordered" evidence="1">
    <location>
        <begin position="1"/>
        <end position="23"/>
    </location>
</feature>
<feature type="compositionally biased region" description="Polar residues" evidence="1">
    <location>
        <begin position="1"/>
        <end position="13"/>
    </location>
</feature>
<accession>A0A3M7SQH9</accession>
<keyword evidence="3" id="KW-1185">Reference proteome</keyword>
<name>A0A3M7SQH9_BRAPC</name>
<proteinExistence type="predicted"/>
<sequence length="108" mass="12378">MDELASNLNSLELHSTEPSDEKAAITLSQKKSPQLYHLGYYFKRSYASKETTKLQLNIQSKISKLLNRGVENLVRGSHELIYSGDLITVFYEKLLFRFLNNSTPKLPN</sequence>
<organism evidence="2 3">
    <name type="scientific">Brachionus plicatilis</name>
    <name type="common">Marine rotifer</name>
    <name type="synonym">Brachionus muelleri</name>
    <dbReference type="NCBI Taxonomy" id="10195"/>
    <lineage>
        <taxon>Eukaryota</taxon>
        <taxon>Metazoa</taxon>
        <taxon>Spiralia</taxon>
        <taxon>Gnathifera</taxon>
        <taxon>Rotifera</taxon>
        <taxon>Eurotatoria</taxon>
        <taxon>Monogononta</taxon>
        <taxon>Pseudotrocha</taxon>
        <taxon>Ploima</taxon>
        <taxon>Brachionidae</taxon>
        <taxon>Brachionus</taxon>
    </lineage>
</organism>
<evidence type="ECO:0000313" key="2">
    <source>
        <dbReference type="EMBL" id="RNA37989.1"/>
    </source>
</evidence>
<feature type="compositionally biased region" description="Basic and acidic residues" evidence="1">
    <location>
        <begin position="14"/>
        <end position="23"/>
    </location>
</feature>
<evidence type="ECO:0000256" key="1">
    <source>
        <dbReference type="SAM" id="MobiDB-lite"/>
    </source>
</evidence>
<dbReference type="EMBL" id="REGN01000938">
    <property type="protein sequence ID" value="RNA37989.1"/>
    <property type="molecule type" value="Genomic_DNA"/>
</dbReference>
<reference evidence="2 3" key="1">
    <citation type="journal article" date="2018" name="Sci. Rep.">
        <title>Genomic signatures of local adaptation to the degree of environmental predictability in rotifers.</title>
        <authorList>
            <person name="Franch-Gras L."/>
            <person name="Hahn C."/>
            <person name="Garcia-Roger E.M."/>
            <person name="Carmona M.J."/>
            <person name="Serra M."/>
            <person name="Gomez A."/>
        </authorList>
    </citation>
    <scope>NUCLEOTIDE SEQUENCE [LARGE SCALE GENOMIC DNA]</scope>
    <source>
        <strain evidence="2">HYR1</strain>
    </source>
</reference>
<comment type="caution">
    <text evidence="2">The sequence shown here is derived from an EMBL/GenBank/DDBJ whole genome shotgun (WGS) entry which is preliminary data.</text>
</comment>
<protein>
    <submittedName>
        <fullName evidence="2">Uncharacterized protein</fullName>
    </submittedName>
</protein>
<evidence type="ECO:0000313" key="3">
    <source>
        <dbReference type="Proteomes" id="UP000276133"/>
    </source>
</evidence>
<dbReference type="Proteomes" id="UP000276133">
    <property type="component" value="Unassembled WGS sequence"/>
</dbReference>